<evidence type="ECO:0000313" key="3">
    <source>
        <dbReference type="EMBL" id="MBM7837408.1"/>
    </source>
</evidence>
<organism evidence="3 4">
    <name type="scientific">Shouchella xiaoxiensis</name>
    <dbReference type="NCBI Taxonomy" id="766895"/>
    <lineage>
        <taxon>Bacteria</taxon>
        <taxon>Bacillati</taxon>
        <taxon>Bacillota</taxon>
        <taxon>Bacilli</taxon>
        <taxon>Bacillales</taxon>
        <taxon>Bacillaceae</taxon>
        <taxon>Shouchella</taxon>
    </lineage>
</organism>
<feature type="transmembrane region" description="Helical" evidence="2">
    <location>
        <begin position="102"/>
        <end position="124"/>
    </location>
</feature>
<proteinExistence type="predicted"/>
<evidence type="ECO:0000256" key="2">
    <source>
        <dbReference type="SAM" id="Phobius"/>
    </source>
</evidence>
<dbReference type="Proteomes" id="UP001179280">
    <property type="component" value="Unassembled WGS sequence"/>
</dbReference>
<accession>A0ABS2SPG3</accession>
<evidence type="ECO:0008006" key="5">
    <source>
        <dbReference type="Google" id="ProtNLM"/>
    </source>
</evidence>
<reference evidence="3" key="1">
    <citation type="submission" date="2021-01" db="EMBL/GenBank/DDBJ databases">
        <title>Genomic Encyclopedia of Type Strains, Phase IV (KMG-IV): sequencing the most valuable type-strain genomes for metagenomic binning, comparative biology and taxonomic classification.</title>
        <authorList>
            <person name="Goeker M."/>
        </authorList>
    </citation>
    <scope>NUCLEOTIDE SEQUENCE</scope>
    <source>
        <strain evidence="3">DSM 21943</strain>
    </source>
</reference>
<keyword evidence="2" id="KW-1133">Transmembrane helix</keyword>
<dbReference type="EMBL" id="JAFBCV010000001">
    <property type="protein sequence ID" value="MBM7837408.1"/>
    <property type="molecule type" value="Genomic_DNA"/>
</dbReference>
<sequence length="602" mass="68114">MFFWIVIMALACVNLNPQQWVRGMQRSAKNWLVGQLARYILGLILSFVLIYVLLIDQSITGFLNTFGFIIAINLMVSGLIQLPTNEKNKKKVQKLKLKKPQFSLVQSGLGLLLFVGLIGMNVIYPLTVTQELSELGEIEVTTDQIESVTEESVRSVPYSYARYKSEIVFGNIDNYSFYELGETSIQKINDELFWVSPIEYSSIWRWIRADFAPGYVMVSAEDPNAEAMLVDEYEMTYVPSAFFGDNLDRHVRSEYGDVILIGHSFEPDDEGNPYYAYSYAYYEHYRSGPKADGVILIDAVTGEMEKYDLGEQPEFIDNAIDYSIALDYAHWFGTYSNGLLNSMFAKEGVHQPTSDEEMIGVLGPDGDMYWMIDHMRPNQESNAMVGFTMINAQTGDATYYSGTSGMTNARGARDAVNRTFQREQWEGTQPVLYSVYDNYTWVVPVVDQSGLMREIAMVHAETSSVARGTSREEAFNQYRQMLANDLGSDDYIPTDLLDEETVSGSVYRVSHTVSNRYLQVLIDGESRVLEFDITSNANAVFITEGDELEATVNDTGEGILSVLEFTNQTVEDEFGEVEEFELEDETSSDEEETITPEEEETE</sequence>
<name>A0ABS2SPG3_9BACI</name>
<gene>
    <name evidence="3" type="ORF">JOC54_000639</name>
</gene>
<feature type="transmembrane region" description="Helical" evidence="2">
    <location>
        <begin position="36"/>
        <end position="55"/>
    </location>
</feature>
<evidence type="ECO:0000313" key="4">
    <source>
        <dbReference type="Proteomes" id="UP001179280"/>
    </source>
</evidence>
<keyword evidence="4" id="KW-1185">Reference proteome</keyword>
<keyword evidence="2" id="KW-0472">Membrane</keyword>
<evidence type="ECO:0000256" key="1">
    <source>
        <dbReference type="SAM" id="MobiDB-lite"/>
    </source>
</evidence>
<dbReference type="RefSeq" id="WP_204464321.1">
    <property type="nucleotide sequence ID" value="NZ_JAFBCV010000001.1"/>
</dbReference>
<protein>
    <recommendedName>
        <fullName evidence="5">CvpA family protein</fullName>
    </recommendedName>
</protein>
<comment type="caution">
    <text evidence="3">The sequence shown here is derived from an EMBL/GenBank/DDBJ whole genome shotgun (WGS) entry which is preliminary data.</text>
</comment>
<feature type="region of interest" description="Disordered" evidence="1">
    <location>
        <begin position="577"/>
        <end position="602"/>
    </location>
</feature>
<keyword evidence="2" id="KW-0812">Transmembrane</keyword>
<feature type="transmembrane region" description="Helical" evidence="2">
    <location>
        <begin position="61"/>
        <end position="82"/>
    </location>
</feature>